<evidence type="ECO:0000256" key="2">
    <source>
        <dbReference type="ARBA" id="ARBA00023315"/>
    </source>
</evidence>
<dbReference type="AlphaFoldDB" id="A0A1S1H9W1"/>
<keyword evidence="1 4" id="KW-0808">Transferase</keyword>
<name>A0A1S1H9W1_9SPHN</name>
<keyword evidence="4" id="KW-0645">Protease</keyword>
<dbReference type="GO" id="GO:0008233">
    <property type="term" value="F:peptidase activity"/>
    <property type="evidence" value="ECO:0007669"/>
    <property type="project" value="UniProtKB-KW"/>
</dbReference>
<dbReference type="RefSeq" id="WP_015458794.1">
    <property type="nucleotide sequence ID" value="NZ_MIPT01000001.1"/>
</dbReference>
<dbReference type="InterPro" id="IPR050832">
    <property type="entry name" value="Bact_Acetyltransf"/>
</dbReference>
<evidence type="ECO:0000313" key="4">
    <source>
        <dbReference type="EMBL" id="OHT18113.1"/>
    </source>
</evidence>
<dbReference type="SUPFAM" id="SSF55729">
    <property type="entry name" value="Acyl-CoA N-acyltransferases (Nat)"/>
    <property type="match status" value="1"/>
</dbReference>
<comment type="caution">
    <text evidence="4">The sequence shown here is derived from an EMBL/GenBank/DDBJ whole genome shotgun (WGS) entry which is preliminary data.</text>
</comment>
<protein>
    <submittedName>
        <fullName evidence="4">Protease synthase and sporulation negative regulatory protein PAI 1</fullName>
        <ecNumber evidence="4">2.3.1.-</ecNumber>
    </submittedName>
</protein>
<dbReference type="Pfam" id="PF00583">
    <property type="entry name" value="Acetyltransf_1"/>
    <property type="match status" value="1"/>
</dbReference>
<reference evidence="4 5" key="1">
    <citation type="submission" date="2016-09" db="EMBL/GenBank/DDBJ databases">
        <title>Metabolic pathway, cell adaptation mechanisms and a novel monoxygenase revealed through proteogenomic-transcription analysis of a Sphingomonas haloaromaticamans strain degrading the fungicide ortho-phenylphenol.</title>
        <authorList>
            <person name="Perruchon C."/>
            <person name="Papadopoulou E.S."/>
            <person name="Rousidou C."/>
            <person name="Vasileiadis S."/>
            <person name="Tanou G."/>
            <person name="Amoutzias G."/>
            <person name="Molassiotis A."/>
            <person name="Karpouzas D.G."/>
        </authorList>
    </citation>
    <scope>NUCLEOTIDE SEQUENCE [LARGE SCALE GENOMIC DNA]</scope>
    <source>
        <strain evidence="4 5">P3</strain>
    </source>
</reference>
<feature type="domain" description="N-acetyltransferase" evidence="3">
    <location>
        <begin position="3"/>
        <end position="173"/>
    </location>
</feature>
<gene>
    <name evidence="4" type="primary">paiA</name>
    <name evidence="4" type="ORF">BHE75_00082</name>
</gene>
<dbReference type="PROSITE" id="PS51186">
    <property type="entry name" value="GNAT"/>
    <property type="match status" value="1"/>
</dbReference>
<sequence>MDWTIRQASAGDADRLALIGAATFLETFAGVLDGTAIVAHCQREHGPDAYRRHLAAGCHAWLAEAKPGGAPVGFALAGAANLPGGAADGSDIELKRIYALSRFHGSGIGAALMRQAVDHAAGLGARRLLLGVYAGNARARAFYAKSGFTQIADRRFRVGDREYDDVVLARPVEPGR</sequence>
<keyword evidence="5" id="KW-1185">Reference proteome</keyword>
<dbReference type="InterPro" id="IPR000182">
    <property type="entry name" value="GNAT_dom"/>
</dbReference>
<dbReference type="EMBL" id="MIPT01000001">
    <property type="protein sequence ID" value="OHT18113.1"/>
    <property type="molecule type" value="Genomic_DNA"/>
</dbReference>
<keyword evidence="2 4" id="KW-0012">Acyltransferase</keyword>
<evidence type="ECO:0000259" key="3">
    <source>
        <dbReference type="PROSITE" id="PS51186"/>
    </source>
</evidence>
<organism evidence="4 5">
    <name type="scientific">Edaphosphingomonas haloaromaticamans</name>
    <dbReference type="NCBI Taxonomy" id="653954"/>
    <lineage>
        <taxon>Bacteria</taxon>
        <taxon>Pseudomonadati</taxon>
        <taxon>Pseudomonadota</taxon>
        <taxon>Alphaproteobacteria</taxon>
        <taxon>Sphingomonadales</taxon>
        <taxon>Rhizorhabdaceae</taxon>
        <taxon>Edaphosphingomonas</taxon>
    </lineage>
</organism>
<evidence type="ECO:0000313" key="5">
    <source>
        <dbReference type="Proteomes" id="UP000179467"/>
    </source>
</evidence>
<proteinExistence type="predicted"/>
<evidence type="ECO:0000256" key="1">
    <source>
        <dbReference type="ARBA" id="ARBA00022679"/>
    </source>
</evidence>
<dbReference type="GO" id="GO:0016747">
    <property type="term" value="F:acyltransferase activity, transferring groups other than amino-acyl groups"/>
    <property type="evidence" value="ECO:0007669"/>
    <property type="project" value="InterPro"/>
</dbReference>
<dbReference type="Proteomes" id="UP000179467">
    <property type="component" value="Unassembled WGS sequence"/>
</dbReference>
<dbReference type="EC" id="2.3.1.-" evidence="4"/>
<dbReference type="OrthoDB" id="7205533at2"/>
<dbReference type="CDD" id="cd04301">
    <property type="entry name" value="NAT_SF"/>
    <property type="match status" value="1"/>
</dbReference>
<dbReference type="PANTHER" id="PTHR43877">
    <property type="entry name" value="AMINOALKYLPHOSPHONATE N-ACETYLTRANSFERASE-RELATED-RELATED"/>
    <property type="match status" value="1"/>
</dbReference>
<dbReference type="PANTHER" id="PTHR43877:SF1">
    <property type="entry name" value="ACETYLTRANSFERASE"/>
    <property type="match status" value="1"/>
</dbReference>
<dbReference type="InterPro" id="IPR016181">
    <property type="entry name" value="Acyl_CoA_acyltransferase"/>
</dbReference>
<dbReference type="Gene3D" id="3.40.630.30">
    <property type="match status" value="1"/>
</dbReference>
<dbReference type="GO" id="GO:0006508">
    <property type="term" value="P:proteolysis"/>
    <property type="evidence" value="ECO:0007669"/>
    <property type="project" value="UniProtKB-KW"/>
</dbReference>
<keyword evidence="4" id="KW-0378">Hydrolase</keyword>
<accession>A0A1S1H9W1</accession>